<dbReference type="Gene3D" id="2.60.40.10">
    <property type="entry name" value="Immunoglobulins"/>
    <property type="match status" value="1"/>
</dbReference>
<dbReference type="Pfam" id="PF22544">
    <property type="entry name" value="HYDIN_VesB_CFA65-like_Ig"/>
    <property type="match status" value="1"/>
</dbReference>
<dbReference type="EMBL" id="CP022388">
    <property type="protein sequence ID" value="ATA90956.1"/>
    <property type="molecule type" value="Genomic_DNA"/>
</dbReference>
<dbReference type="InterPro" id="IPR032675">
    <property type="entry name" value="LRR_dom_sf"/>
</dbReference>
<evidence type="ECO:0000259" key="6">
    <source>
        <dbReference type="Pfam" id="PF22544"/>
    </source>
</evidence>
<dbReference type="SUPFAM" id="SSF52047">
    <property type="entry name" value="RNI-like"/>
    <property type="match status" value="1"/>
</dbReference>
<evidence type="ECO:0000256" key="1">
    <source>
        <dbReference type="ARBA" id="ARBA00004138"/>
    </source>
</evidence>
<dbReference type="GO" id="GO:0005737">
    <property type="term" value="C:cytoplasm"/>
    <property type="evidence" value="ECO:0007669"/>
    <property type="project" value="UniProtKB-SubCell"/>
</dbReference>
<comment type="subcellular location">
    <subcellularLocation>
        <location evidence="1">Cell projection</location>
        <location evidence="1">Cilium</location>
    </subcellularLocation>
    <subcellularLocation>
        <location evidence="2">Cytoplasm</location>
    </subcellularLocation>
</comment>
<keyword evidence="5" id="KW-0966">Cell projection</keyword>
<gene>
    <name evidence="7" type="ORF">CGC56_01465</name>
</gene>
<organism evidence="7 8">
    <name type="scientific">Capnocytophaga canimorsus</name>
    <dbReference type="NCBI Taxonomy" id="28188"/>
    <lineage>
        <taxon>Bacteria</taxon>
        <taxon>Pseudomonadati</taxon>
        <taxon>Bacteroidota</taxon>
        <taxon>Flavobacteriia</taxon>
        <taxon>Flavobacteriales</taxon>
        <taxon>Flavobacteriaceae</taxon>
        <taxon>Capnocytophaga</taxon>
    </lineage>
</organism>
<reference evidence="8" key="1">
    <citation type="submission" date="2017-06" db="EMBL/GenBank/DDBJ databases">
        <title>Capnocytophaga spp. assemblies.</title>
        <authorList>
            <person name="Gulvik C.A."/>
        </authorList>
    </citation>
    <scope>NUCLEOTIDE SEQUENCE [LARGE SCALE GENOMIC DNA]</scope>
    <source>
        <strain evidence="8">H5594</strain>
    </source>
</reference>
<evidence type="ECO:0000256" key="2">
    <source>
        <dbReference type="ARBA" id="ARBA00004496"/>
    </source>
</evidence>
<dbReference type="InterPro" id="IPR013783">
    <property type="entry name" value="Ig-like_fold"/>
</dbReference>
<dbReference type="Proteomes" id="UP000243136">
    <property type="component" value="Chromosome"/>
</dbReference>
<keyword evidence="3" id="KW-0963">Cytoplasm</keyword>
<dbReference type="AlphaFoldDB" id="A0A250G3Y9"/>
<proteinExistence type="predicted"/>
<evidence type="ECO:0000313" key="7">
    <source>
        <dbReference type="EMBL" id="ATA90956.1"/>
    </source>
</evidence>
<name>A0A250G3Y9_9FLAO</name>
<accession>A0A250G3Y9</accession>
<dbReference type="Gene3D" id="3.80.10.10">
    <property type="entry name" value="Ribonuclease Inhibitor"/>
    <property type="match status" value="1"/>
</dbReference>
<evidence type="ECO:0000256" key="3">
    <source>
        <dbReference type="ARBA" id="ARBA00022490"/>
    </source>
</evidence>
<dbReference type="RefSeq" id="WP_095916594.1">
    <property type="nucleotide sequence ID" value="NZ_CP022388.1"/>
</dbReference>
<protein>
    <recommendedName>
        <fullName evidence="6">HYDIN/VesB/CFA65-like Ig-like domain-containing protein</fullName>
    </recommendedName>
</protein>
<sequence length="331" mass="37073">MKKIILLFLCVAITTISCDKKEEQQPAKVQVDPEKLIFEPLEIEQTSKRELSIKNVGQQDLIISSITLEGEDSDNFSVENVKKTVSVGETLSVEVIFISKNIGDKNAVLVLNSNVGKTQIPIEAKSVAKPTPKIIITTDQISDKTEYYETKFPIEELQNVWVDFNDNGVKDKEEEEILSRLSISVKRGVLPVKFLSKKVTIYGKISHFNTNLGEQRINSIDISSNPYLTHLSCNGEKINNLKLNTQLQELICASTSVVSVDLTKNENLKELHLNYNTMLKKVDVSKNTKLAVFHCNGNLLPICIKVNENQLNSMPSGWRNTGSVSYNLNCD</sequence>
<feature type="domain" description="HYDIN/VesB/CFA65-like Ig-like" evidence="6">
    <location>
        <begin position="27"/>
        <end position="118"/>
    </location>
</feature>
<dbReference type="InterPro" id="IPR053879">
    <property type="entry name" value="HYDIN_VesB_CFA65-like_Ig"/>
</dbReference>
<evidence type="ECO:0000256" key="5">
    <source>
        <dbReference type="ARBA" id="ARBA00023273"/>
    </source>
</evidence>
<keyword evidence="4" id="KW-0969">Cilium</keyword>
<evidence type="ECO:0000256" key="4">
    <source>
        <dbReference type="ARBA" id="ARBA00023069"/>
    </source>
</evidence>
<dbReference type="PROSITE" id="PS51257">
    <property type="entry name" value="PROKAR_LIPOPROTEIN"/>
    <property type="match status" value="1"/>
</dbReference>
<evidence type="ECO:0000313" key="8">
    <source>
        <dbReference type="Proteomes" id="UP000243136"/>
    </source>
</evidence>